<feature type="transmembrane region" description="Helical" evidence="1">
    <location>
        <begin position="446"/>
        <end position="467"/>
    </location>
</feature>
<name>A0A5C5VY06_9BACT</name>
<dbReference type="RefSeq" id="WP_146574760.1">
    <property type="nucleotide sequence ID" value="NZ_SJPH01000005.1"/>
</dbReference>
<comment type="caution">
    <text evidence="2">The sequence shown here is derived from an EMBL/GenBank/DDBJ whole genome shotgun (WGS) entry which is preliminary data.</text>
</comment>
<protein>
    <submittedName>
        <fullName evidence="2">Cytosine permease</fullName>
    </submittedName>
</protein>
<evidence type="ECO:0000313" key="2">
    <source>
        <dbReference type="EMBL" id="TWT42885.1"/>
    </source>
</evidence>
<gene>
    <name evidence="2" type="ORF">Pla111_25230</name>
</gene>
<feature type="transmembrane region" description="Helical" evidence="1">
    <location>
        <begin position="383"/>
        <end position="400"/>
    </location>
</feature>
<accession>A0A5C5VY06</accession>
<dbReference type="OrthoDB" id="9770247at2"/>
<feature type="transmembrane region" description="Helical" evidence="1">
    <location>
        <begin position="148"/>
        <end position="167"/>
    </location>
</feature>
<feature type="transmembrane region" description="Helical" evidence="1">
    <location>
        <begin position="340"/>
        <end position="362"/>
    </location>
</feature>
<feature type="transmembrane region" description="Helical" evidence="1">
    <location>
        <begin position="302"/>
        <end position="328"/>
    </location>
</feature>
<keyword evidence="3" id="KW-1185">Reference proteome</keyword>
<feature type="transmembrane region" description="Helical" evidence="1">
    <location>
        <begin position="174"/>
        <end position="194"/>
    </location>
</feature>
<feature type="transmembrane region" description="Helical" evidence="1">
    <location>
        <begin position="57"/>
        <end position="81"/>
    </location>
</feature>
<sequence length="505" mass="53480">MSDNQSSGGEFEREPVPEARLLGPGKFWGMYAGEHCAGTEFMIGPLFLGAGASLQDLIVGLLLGNLLAVLTWRYLVVPIAIAKRLTLYYQLERIAGGQLVKLYNVVNGVLFCFLAGAMVTVSASAIGVPFGVLYKAPPEIFGLGETSFTVLVLVVGAVMSLIAAAGYDTVARVANLAAPWMIVVFGAAGIVSLGQMEVDTWSKLSDGAFWSEGIDFVRQEFTEEREALISEGQALVTAATGTDGDPAQLARGNELIASGEAIRPPVFTFWQIVVFAWLCNGAMHFGMADLSIFRFARHASSGWAPAIGMLLGHYMAWIAAGLMLAAQIKLGAGSDPNPGLLAYNALGWAGILCVVIAGWTTANPTIYRAGLAFQGVFPRSSRVAMTLLAGGVATLAGIFPNLSAQLLGFVGAYGTVLGPMGAVIFVDYYLMRRFGLTEEYAAQQGLAANVAVLVAWLLPVAVGLYLIFWQGLFAAYAVVPCWLACGALYLLMSGALQRREQSVSA</sequence>
<keyword evidence="1" id="KW-0472">Membrane</keyword>
<reference evidence="2 3" key="1">
    <citation type="submission" date="2019-02" db="EMBL/GenBank/DDBJ databases">
        <title>Deep-cultivation of Planctomycetes and their phenomic and genomic characterization uncovers novel biology.</title>
        <authorList>
            <person name="Wiegand S."/>
            <person name="Jogler M."/>
            <person name="Boedeker C."/>
            <person name="Pinto D."/>
            <person name="Vollmers J."/>
            <person name="Rivas-Marin E."/>
            <person name="Kohn T."/>
            <person name="Peeters S.H."/>
            <person name="Heuer A."/>
            <person name="Rast P."/>
            <person name="Oberbeckmann S."/>
            <person name="Bunk B."/>
            <person name="Jeske O."/>
            <person name="Meyerdierks A."/>
            <person name="Storesund J.E."/>
            <person name="Kallscheuer N."/>
            <person name="Luecker S."/>
            <person name="Lage O.M."/>
            <person name="Pohl T."/>
            <person name="Merkel B.J."/>
            <person name="Hornburger P."/>
            <person name="Mueller R.-W."/>
            <person name="Bruemmer F."/>
            <person name="Labrenz M."/>
            <person name="Spormann A.M."/>
            <person name="Op Den Camp H."/>
            <person name="Overmann J."/>
            <person name="Amann R."/>
            <person name="Jetten M.S.M."/>
            <person name="Mascher T."/>
            <person name="Medema M.H."/>
            <person name="Devos D.P."/>
            <person name="Kaster A.-K."/>
            <person name="Ovreas L."/>
            <person name="Rohde M."/>
            <person name="Galperin M.Y."/>
            <person name="Jogler C."/>
        </authorList>
    </citation>
    <scope>NUCLEOTIDE SEQUENCE [LARGE SCALE GENOMIC DNA]</scope>
    <source>
        <strain evidence="2 3">Pla111</strain>
    </source>
</reference>
<dbReference type="InterPro" id="IPR030191">
    <property type="entry name" value="CodB"/>
</dbReference>
<dbReference type="Proteomes" id="UP000318995">
    <property type="component" value="Unassembled WGS sequence"/>
</dbReference>
<dbReference type="GO" id="GO:0015209">
    <property type="term" value="F:cytosine transmembrane transporter activity"/>
    <property type="evidence" value="ECO:0007669"/>
    <property type="project" value="InterPro"/>
</dbReference>
<keyword evidence="1" id="KW-0812">Transmembrane</keyword>
<keyword evidence="1" id="KW-1133">Transmembrane helix</keyword>
<dbReference type="Gene3D" id="1.10.4160.10">
    <property type="entry name" value="Hydantoin permease"/>
    <property type="match status" value="2"/>
</dbReference>
<dbReference type="PANTHER" id="PTHR30569:SF0">
    <property type="entry name" value="CYTOSINE PERMEASE"/>
    <property type="match status" value="1"/>
</dbReference>
<evidence type="ECO:0000313" key="3">
    <source>
        <dbReference type="Proteomes" id="UP000318995"/>
    </source>
</evidence>
<feature type="transmembrane region" description="Helical" evidence="1">
    <location>
        <begin position="473"/>
        <end position="492"/>
    </location>
</feature>
<feature type="transmembrane region" description="Helical" evidence="1">
    <location>
        <begin position="406"/>
        <end position="426"/>
    </location>
</feature>
<feature type="transmembrane region" description="Helical" evidence="1">
    <location>
        <begin position="269"/>
        <end position="290"/>
    </location>
</feature>
<dbReference type="EMBL" id="SJPH01000005">
    <property type="protein sequence ID" value="TWT42885.1"/>
    <property type="molecule type" value="Genomic_DNA"/>
</dbReference>
<organism evidence="2 3">
    <name type="scientific">Botrimarina hoheduenensis</name>
    <dbReference type="NCBI Taxonomy" id="2528000"/>
    <lineage>
        <taxon>Bacteria</taxon>
        <taxon>Pseudomonadati</taxon>
        <taxon>Planctomycetota</taxon>
        <taxon>Planctomycetia</taxon>
        <taxon>Pirellulales</taxon>
        <taxon>Lacipirellulaceae</taxon>
        <taxon>Botrimarina</taxon>
    </lineage>
</organism>
<feature type="transmembrane region" description="Helical" evidence="1">
    <location>
        <begin position="102"/>
        <end position="128"/>
    </location>
</feature>
<dbReference type="PANTHER" id="PTHR30569">
    <property type="entry name" value="CYTOSINE TRANSPORTER CODB"/>
    <property type="match status" value="1"/>
</dbReference>
<evidence type="ECO:0000256" key="1">
    <source>
        <dbReference type="SAM" id="Phobius"/>
    </source>
</evidence>
<dbReference type="GO" id="GO:0005886">
    <property type="term" value="C:plasma membrane"/>
    <property type="evidence" value="ECO:0007669"/>
    <property type="project" value="TreeGrafter"/>
</dbReference>
<proteinExistence type="predicted"/>
<dbReference type="AlphaFoldDB" id="A0A5C5VY06"/>